<dbReference type="EMBL" id="SGXG01000001">
    <property type="protein sequence ID" value="RZS94592.1"/>
    <property type="molecule type" value="Genomic_DNA"/>
</dbReference>
<dbReference type="PROSITE" id="PS51257">
    <property type="entry name" value="PROKAR_LIPOPROTEIN"/>
    <property type="match status" value="1"/>
</dbReference>
<sequence>MRKVFLPILIGLFILSSCGNKEKSEKHQIEYLNLTPIGFFDELKHDIFLTETKITADSTDLFLSVGHQGLLIRTDSLLNLVSLISGKDKYPDFEFPSNMIIKGDTIIVEELAYQRLFLLDKNDFDLIDMIKFPFFSLGIGIDISNNNNFLKSAGF</sequence>
<comment type="caution">
    <text evidence="1">The sequence shown here is derived from an EMBL/GenBank/DDBJ whole genome shotgun (WGS) entry which is preliminary data.</text>
</comment>
<gene>
    <name evidence="1" type="ORF">BC751_0093</name>
</gene>
<keyword evidence="2" id="KW-1185">Reference proteome</keyword>
<accession>A0A4Q7P7B4</accession>
<evidence type="ECO:0000313" key="2">
    <source>
        <dbReference type="Proteomes" id="UP000292209"/>
    </source>
</evidence>
<protein>
    <submittedName>
        <fullName evidence="1">Uncharacterized protein</fullName>
    </submittedName>
</protein>
<reference evidence="1 2" key="1">
    <citation type="submission" date="2019-02" db="EMBL/GenBank/DDBJ databases">
        <title>Genomic Encyclopedia of Archaeal and Bacterial Type Strains, Phase II (KMG-II): from individual species to whole genera.</title>
        <authorList>
            <person name="Goeker M."/>
        </authorList>
    </citation>
    <scope>NUCLEOTIDE SEQUENCE [LARGE SCALE GENOMIC DNA]</scope>
    <source>
        <strain evidence="1 2">DSM 21411</strain>
    </source>
</reference>
<evidence type="ECO:0000313" key="1">
    <source>
        <dbReference type="EMBL" id="RZS94592.1"/>
    </source>
</evidence>
<dbReference type="Proteomes" id="UP000292209">
    <property type="component" value="Unassembled WGS sequence"/>
</dbReference>
<organism evidence="1 2">
    <name type="scientific">Cecembia calidifontis</name>
    <dbReference type="NCBI Taxonomy" id="1187080"/>
    <lineage>
        <taxon>Bacteria</taxon>
        <taxon>Pseudomonadati</taxon>
        <taxon>Bacteroidota</taxon>
        <taxon>Cytophagia</taxon>
        <taxon>Cytophagales</taxon>
        <taxon>Cyclobacteriaceae</taxon>
        <taxon>Cecembia</taxon>
    </lineage>
</organism>
<dbReference type="AlphaFoldDB" id="A0A4Q7P7B4"/>
<name>A0A4Q7P7B4_9BACT</name>
<proteinExistence type="predicted"/>
<dbReference type="RefSeq" id="WP_130273824.1">
    <property type="nucleotide sequence ID" value="NZ_SGXG01000001.1"/>
</dbReference>